<dbReference type="SMART" id="SM00060">
    <property type="entry name" value="FN3"/>
    <property type="match status" value="5"/>
</dbReference>
<accession>E9HNY7</accession>
<dbReference type="PhylomeDB" id="E9HNY7"/>
<name>E9HNY7_DAPPU</name>
<dbReference type="SMART" id="SM00409">
    <property type="entry name" value="IG"/>
    <property type="match status" value="9"/>
</dbReference>
<dbReference type="SUPFAM" id="SSF48726">
    <property type="entry name" value="Immunoglobulin"/>
    <property type="match status" value="8"/>
</dbReference>
<feature type="domain" description="Ig-like" evidence="5">
    <location>
        <begin position="604"/>
        <end position="689"/>
    </location>
</feature>
<dbReference type="InterPro" id="IPR003961">
    <property type="entry name" value="FN3_dom"/>
</dbReference>
<feature type="domain" description="Ig-like" evidence="5">
    <location>
        <begin position="399"/>
        <end position="490"/>
    </location>
</feature>
<dbReference type="FunFam" id="2.60.40.10:FF:001217">
    <property type="entry name" value="phosphatidylinositol phosphatase PTPRQ isoform X2"/>
    <property type="match status" value="1"/>
</dbReference>
<feature type="region of interest" description="Disordered" evidence="3">
    <location>
        <begin position="1916"/>
        <end position="1937"/>
    </location>
</feature>
<feature type="domain" description="Fibronectin type-III" evidence="6">
    <location>
        <begin position="1312"/>
        <end position="1421"/>
    </location>
</feature>
<dbReference type="InParanoid" id="E9HNY7"/>
<feature type="domain" description="Fibronectin type-III" evidence="6">
    <location>
        <begin position="1203"/>
        <end position="1307"/>
    </location>
</feature>
<feature type="region of interest" description="Disordered" evidence="3">
    <location>
        <begin position="1290"/>
        <end position="1309"/>
    </location>
</feature>
<gene>
    <name evidence="7" type="ORF">DAPPUDRAFT_331991</name>
</gene>
<evidence type="ECO:0000259" key="6">
    <source>
        <dbReference type="PROSITE" id="PS50853"/>
    </source>
</evidence>
<dbReference type="OMA" id="SRECKLR"/>
<feature type="compositionally biased region" description="Polar residues" evidence="3">
    <location>
        <begin position="10"/>
        <end position="20"/>
    </location>
</feature>
<dbReference type="InterPro" id="IPR036179">
    <property type="entry name" value="Ig-like_dom_sf"/>
</dbReference>
<dbReference type="PANTHER" id="PTHR10075">
    <property type="entry name" value="BASIGIN RELATED"/>
    <property type="match status" value="1"/>
</dbReference>
<evidence type="ECO:0008006" key="9">
    <source>
        <dbReference type="Google" id="ProtNLM"/>
    </source>
</evidence>
<evidence type="ECO:0000256" key="4">
    <source>
        <dbReference type="SAM" id="Phobius"/>
    </source>
</evidence>
<feature type="domain" description="Ig-like" evidence="5">
    <location>
        <begin position="1508"/>
        <end position="1612"/>
    </location>
</feature>
<feature type="domain" description="Fibronectin type-III" evidence="6">
    <location>
        <begin position="1616"/>
        <end position="1717"/>
    </location>
</feature>
<dbReference type="STRING" id="6669.E9HNY7"/>
<keyword evidence="4" id="KW-0472">Membrane</keyword>
<sequence>MTGRRGRPPSVTSLTNNKRGTTVHHMSTRKKSVPSSSSKKKRACDTEQQEGNKNNETESELQSESSTSTSLPLSVGAVPQRSTNTQTLDASCHSRYSSSSSHTSTSSRHSVPQDVLTDGHVKRLAYPLSFFEYHGPSQKEGNSLYICTVKGCKRGDKPFSTVNNSRGNLRSHVKSCHKKKLEEFNAACRDLDLKKAMATGLPISTNNSAKDDQNQLEGNDETQQKSFTQQKIHFSDVHSAEYRCLASTATGALLSPPIIIRSAVIGALQVYASDAYTLPGNPAVLPCLVMLPVEQAWAVEVTHWTASSGPNNQHLVDSHSIPQPGSKYVVIGGHLHVSDVTLEDTLMSYRCFARHRLNLAQKAVNNYSSPPARIVFTHQQQQQQQLPMAPQLVAFVHRPSTTSLRIRHVRLAQDDVYMTCTVLAYPPAKIRWFKVNPSNGAAVALVTDGRRITTGGDWFRIGQPAGDDAGRYRCQAANSQGQMESEFQLNVHGPLRARLEPQRQPAELTCNVSGLLSPGLTTPSIRWTRNGLDIAVDGGRFYLPQANVLRVNRAAVTDSGMYQCFVRVDTSGQVQQQSVTAHALAGSYQQVQASAELIVRDTAPSRLTDVFNEQMVYPGRPAYLQCSLASNFSPSPPSIAWTVDSLTIPYTSRRVSISSHLLDNNGIIRSYLNISSSEVEDGGLYCCSIIYPGLGAGQMDHLDTILAASQEQHCARLNVYGVPAIRWAGNKTAVAGQDYYLDCPFAGYPVQSISWLRGGQLIRDTDAKYKPFTNGTLRISTMEPGVDNGEYTCLVKGSGSSMAKKALFIEIIRPPVIEPFGFPIQVQDSGRTQVTCSISSGDLPIKVSWTKDGRPIANNLNVEMQTGEFHSLLIFKKLRGEHSGIYTCTARNLAKAASHSATLLVQVPPKWIIEPQDIALLENYPASIPCQVHGMPTPIVRWFRIEGENNIPVHSSSKIGLLADGSLRFSKMAKNDEGLFQCRAGNNIGNAVSKTIRISVNAAAKVRIHTSGAIFPTGSEAVLRCEASGDPPMTVHWKRFDQLIESHQQMDRFQLSSVASDGRDFLDLNISRVEADDGGMYVCQAANLYGSDATDIRLIVQELPRAPGQLQLTSVQSRSAELQWLDEDIDPLLEYRVQLTRPGTIGWTFNQTIEARGRSLVTLPHLHPFTVYEVQVNAINSAGIGPPSAPLQFQTHEEVPSGPVRHVQAESKSSRSALVSWLPPSEETWNGRLVTFTVTCLETNGNGQIVQRSVAYTTTDFRPVRRVQVTVEELRPAIVYAVTVRALNRMGAGPESDPPVSLTTPEAPPSSSPVNLHCVTLSADAIQLTWAHPTVANHHGHLQGFRIFYKVFSSNNRHRIVLADEVSSFLRPESKRVGPNVLDSVLYGLQAYQNYSIQIAALNRAGSGPLSVPVVCQTDETVPVAVHEVKAASLSSSSILMTWRRSTPPSGRIAHYVIQIKDTVTQDVKRFMHHESDNALEHQIGQLVENRPYEISVTAKGRAGESRPSRTLTISPAAKNGAKILEFSRTIWIEEEHRTDKIILPCPTAGTNPVEKSWTFAGQPLSSNPHLNYRWDKDGAIQLLDVDRNTEGDYTCTVRNQHGRDAVVFTVHLLRPPEVPQLSVTPTSTSSIRLWWNKPSSSNSRLGTLLAVLEYIVLYRPAFSGSAVQEKSVDGSEDGTVLDGLLCGTQYELQVQARNQIGLGQKSPLLRAMTRGSGPANWPELSSLFGFSAAMPATLFLHLDHWPTGGCRINSFQVEKEGPVLSSPSADHSHGSWNTLASNLNPDEQPMLKVSDFIEDETYHLKLTASSDSGVHHASYTVRRMSGKKVEYNGTAFEVLPMMASAGQSISYESLIVIASMSISGTMLLFSLAAITYVVHKRKEYQANAASAVAAAGMSGKSEYSLRTVAEQLDNQPVDDNNHQYQPQQHGRSLPRANGVNGSIYSLRKQIDFGTFQFEFPAFN</sequence>
<evidence type="ECO:0000256" key="1">
    <source>
        <dbReference type="ARBA" id="ARBA00022737"/>
    </source>
</evidence>
<dbReference type="FunFam" id="2.60.40.10:FF:000104">
    <property type="entry name" value="Down syndrome cell adhesion molecule b"/>
    <property type="match status" value="1"/>
</dbReference>
<dbReference type="GO" id="GO:0098632">
    <property type="term" value="F:cell-cell adhesion mediator activity"/>
    <property type="evidence" value="ECO:0000318"/>
    <property type="project" value="GO_Central"/>
</dbReference>
<dbReference type="CDD" id="cd00096">
    <property type="entry name" value="Ig"/>
    <property type="match status" value="3"/>
</dbReference>
<evidence type="ECO:0000256" key="2">
    <source>
        <dbReference type="ARBA" id="ARBA00023319"/>
    </source>
</evidence>
<feature type="compositionally biased region" description="Low complexity" evidence="3">
    <location>
        <begin position="91"/>
        <end position="110"/>
    </location>
</feature>
<keyword evidence="1" id="KW-0677">Repeat</keyword>
<dbReference type="InterPro" id="IPR007110">
    <property type="entry name" value="Ig-like_dom"/>
</dbReference>
<evidence type="ECO:0000259" key="5">
    <source>
        <dbReference type="PROSITE" id="PS50835"/>
    </source>
</evidence>
<dbReference type="GO" id="GO:0070593">
    <property type="term" value="P:dendrite self-avoidance"/>
    <property type="evidence" value="ECO:0000318"/>
    <property type="project" value="GO_Central"/>
</dbReference>
<dbReference type="InterPro" id="IPR003598">
    <property type="entry name" value="Ig_sub2"/>
</dbReference>
<feature type="region of interest" description="Disordered" evidence="3">
    <location>
        <begin position="202"/>
        <end position="227"/>
    </location>
</feature>
<dbReference type="InterPro" id="IPR013098">
    <property type="entry name" value="Ig_I-set"/>
</dbReference>
<dbReference type="PROSITE" id="PS50835">
    <property type="entry name" value="IG_LIKE"/>
    <property type="match status" value="8"/>
</dbReference>
<feature type="domain" description="Ig-like" evidence="5">
    <location>
        <begin position="1004"/>
        <end position="1101"/>
    </location>
</feature>
<dbReference type="InterPro" id="IPR036116">
    <property type="entry name" value="FN3_sf"/>
</dbReference>
<protein>
    <recommendedName>
        <fullName evidence="9">Down syndrome cell adhesion molecule-like protein Dscam2</fullName>
    </recommendedName>
</protein>
<dbReference type="FunFam" id="2.60.40.10:FF:003214">
    <property type="match status" value="1"/>
</dbReference>
<dbReference type="Gene3D" id="2.60.40.10">
    <property type="entry name" value="Immunoglobulins"/>
    <property type="match status" value="14"/>
</dbReference>
<dbReference type="PROSITE" id="PS50853">
    <property type="entry name" value="FN3"/>
    <property type="match status" value="5"/>
</dbReference>
<dbReference type="CDD" id="cd00063">
    <property type="entry name" value="FN3"/>
    <property type="match status" value="5"/>
</dbReference>
<dbReference type="Proteomes" id="UP000000305">
    <property type="component" value="Unassembled WGS sequence"/>
</dbReference>
<feature type="domain" description="Ig-like" evidence="5">
    <location>
        <begin position="909"/>
        <end position="999"/>
    </location>
</feature>
<feature type="region of interest" description="Disordered" evidence="3">
    <location>
        <begin position="1"/>
        <end position="115"/>
    </location>
</feature>
<feature type="domain" description="Fibronectin type-III" evidence="6">
    <location>
        <begin position="1106"/>
        <end position="1198"/>
    </location>
</feature>
<dbReference type="KEGG" id="dpx:DAPPUDRAFT_331991"/>
<dbReference type="GO" id="GO:0030424">
    <property type="term" value="C:axon"/>
    <property type="evidence" value="ECO:0000318"/>
    <property type="project" value="GO_Central"/>
</dbReference>
<proteinExistence type="predicted"/>
<dbReference type="GO" id="GO:0005886">
    <property type="term" value="C:plasma membrane"/>
    <property type="evidence" value="ECO:0000318"/>
    <property type="project" value="GO_Central"/>
</dbReference>
<keyword evidence="4" id="KW-0812">Transmembrane</keyword>
<evidence type="ECO:0000256" key="3">
    <source>
        <dbReference type="SAM" id="MobiDB-lite"/>
    </source>
</evidence>
<feature type="compositionally biased region" description="Low complexity" evidence="3">
    <location>
        <begin position="60"/>
        <end position="74"/>
    </location>
</feature>
<feature type="transmembrane region" description="Helical" evidence="4">
    <location>
        <begin position="1855"/>
        <end position="1879"/>
    </location>
</feature>
<dbReference type="HOGENOM" id="CLU_001038_4_0_1"/>
<reference evidence="7 8" key="1">
    <citation type="journal article" date="2011" name="Science">
        <title>The ecoresponsive genome of Daphnia pulex.</title>
        <authorList>
            <person name="Colbourne J.K."/>
            <person name="Pfrender M.E."/>
            <person name="Gilbert D."/>
            <person name="Thomas W.K."/>
            <person name="Tucker A."/>
            <person name="Oakley T.H."/>
            <person name="Tokishita S."/>
            <person name="Aerts A."/>
            <person name="Arnold G.J."/>
            <person name="Basu M.K."/>
            <person name="Bauer D.J."/>
            <person name="Caceres C.E."/>
            <person name="Carmel L."/>
            <person name="Casola C."/>
            <person name="Choi J.H."/>
            <person name="Detter J.C."/>
            <person name="Dong Q."/>
            <person name="Dusheyko S."/>
            <person name="Eads B.D."/>
            <person name="Frohlich T."/>
            <person name="Geiler-Samerotte K.A."/>
            <person name="Gerlach D."/>
            <person name="Hatcher P."/>
            <person name="Jogdeo S."/>
            <person name="Krijgsveld J."/>
            <person name="Kriventseva E.V."/>
            <person name="Kultz D."/>
            <person name="Laforsch C."/>
            <person name="Lindquist E."/>
            <person name="Lopez J."/>
            <person name="Manak J.R."/>
            <person name="Muller J."/>
            <person name="Pangilinan J."/>
            <person name="Patwardhan R.P."/>
            <person name="Pitluck S."/>
            <person name="Pritham E.J."/>
            <person name="Rechtsteiner A."/>
            <person name="Rho M."/>
            <person name="Rogozin I.B."/>
            <person name="Sakarya O."/>
            <person name="Salamov A."/>
            <person name="Schaack S."/>
            <person name="Shapiro H."/>
            <person name="Shiga Y."/>
            <person name="Skalitzky C."/>
            <person name="Smith Z."/>
            <person name="Souvorov A."/>
            <person name="Sung W."/>
            <person name="Tang Z."/>
            <person name="Tsuchiya D."/>
            <person name="Tu H."/>
            <person name="Vos H."/>
            <person name="Wang M."/>
            <person name="Wolf Y.I."/>
            <person name="Yamagata H."/>
            <person name="Yamada T."/>
            <person name="Ye Y."/>
            <person name="Shaw J.R."/>
            <person name="Andrews J."/>
            <person name="Crease T.J."/>
            <person name="Tang H."/>
            <person name="Lucas S.M."/>
            <person name="Robertson H.M."/>
            <person name="Bork P."/>
            <person name="Koonin E.V."/>
            <person name="Zdobnov E.M."/>
            <person name="Grigoriev I.V."/>
            <person name="Lynch M."/>
            <person name="Boore J.L."/>
        </authorList>
    </citation>
    <scope>NUCLEOTIDE SEQUENCE [LARGE SCALE GENOMIC DNA]</scope>
</reference>
<dbReference type="InterPro" id="IPR013783">
    <property type="entry name" value="Ig-like_fold"/>
</dbReference>
<dbReference type="InterPro" id="IPR003599">
    <property type="entry name" value="Ig_sub"/>
</dbReference>
<dbReference type="Pfam" id="PF00041">
    <property type="entry name" value="fn3"/>
    <property type="match status" value="5"/>
</dbReference>
<evidence type="ECO:0000313" key="7">
    <source>
        <dbReference type="EMBL" id="EFX66551.1"/>
    </source>
</evidence>
<dbReference type="OrthoDB" id="6380591at2759"/>
<keyword evidence="8" id="KW-1185">Reference proteome</keyword>
<dbReference type="Pfam" id="PF13927">
    <property type="entry name" value="Ig_3"/>
    <property type="match status" value="1"/>
</dbReference>
<feature type="compositionally biased region" description="Polar residues" evidence="3">
    <location>
        <begin position="1916"/>
        <end position="1931"/>
    </location>
</feature>
<dbReference type="Pfam" id="PF07679">
    <property type="entry name" value="I-set"/>
    <property type="match status" value="5"/>
</dbReference>
<dbReference type="SMART" id="SM00408">
    <property type="entry name" value="IGc2"/>
    <property type="match status" value="9"/>
</dbReference>
<dbReference type="eggNOG" id="KOG3510">
    <property type="taxonomic scope" value="Eukaryota"/>
</dbReference>
<dbReference type="SUPFAM" id="SSF49265">
    <property type="entry name" value="Fibronectin type III"/>
    <property type="match status" value="3"/>
</dbReference>
<feature type="domain" description="Ig-like" evidence="5">
    <location>
        <begin position="814"/>
        <end position="904"/>
    </location>
</feature>
<dbReference type="EMBL" id="GL732700">
    <property type="protein sequence ID" value="EFX66551.1"/>
    <property type="molecule type" value="Genomic_DNA"/>
</dbReference>
<dbReference type="FunFam" id="2.60.40.10:FF:000333">
    <property type="entry name" value="Down syndrome cell adhesion molecule"/>
    <property type="match status" value="1"/>
</dbReference>
<dbReference type="GO" id="GO:0007411">
    <property type="term" value="P:axon guidance"/>
    <property type="evidence" value="ECO:0000318"/>
    <property type="project" value="GO_Central"/>
</dbReference>
<feature type="compositionally biased region" description="Polar residues" evidence="3">
    <location>
        <begin position="80"/>
        <end position="89"/>
    </location>
</feature>
<feature type="compositionally biased region" description="Basic residues" evidence="3">
    <location>
        <begin position="26"/>
        <end position="42"/>
    </location>
</feature>
<keyword evidence="2" id="KW-0393">Immunoglobulin domain</keyword>
<organism evidence="7 8">
    <name type="scientific">Daphnia pulex</name>
    <name type="common">Water flea</name>
    <dbReference type="NCBI Taxonomy" id="6669"/>
    <lineage>
        <taxon>Eukaryota</taxon>
        <taxon>Metazoa</taxon>
        <taxon>Ecdysozoa</taxon>
        <taxon>Arthropoda</taxon>
        <taxon>Crustacea</taxon>
        <taxon>Branchiopoda</taxon>
        <taxon>Diplostraca</taxon>
        <taxon>Cladocera</taxon>
        <taxon>Anomopoda</taxon>
        <taxon>Daphniidae</taxon>
        <taxon>Daphnia</taxon>
    </lineage>
</organism>
<dbReference type="PANTHER" id="PTHR10075:SF100">
    <property type="entry name" value="FASCICLIN-2"/>
    <property type="match status" value="1"/>
</dbReference>
<feature type="domain" description="Ig-like" evidence="5">
    <location>
        <begin position="504"/>
        <end position="580"/>
    </location>
</feature>
<dbReference type="GO" id="GO:0007156">
    <property type="term" value="P:homophilic cell adhesion via plasma membrane adhesion molecules"/>
    <property type="evidence" value="ECO:0000318"/>
    <property type="project" value="GO_Central"/>
</dbReference>
<evidence type="ECO:0000313" key="8">
    <source>
        <dbReference type="Proteomes" id="UP000000305"/>
    </source>
</evidence>
<keyword evidence="4" id="KW-1133">Transmembrane helix</keyword>
<feature type="domain" description="Fibronectin type-III" evidence="6">
    <location>
        <begin position="1422"/>
        <end position="1520"/>
    </location>
</feature>
<feature type="domain" description="Ig-like" evidence="5">
    <location>
        <begin position="723"/>
        <end position="808"/>
    </location>
</feature>